<dbReference type="PANTHER" id="PTHR43065">
    <property type="entry name" value="SENSOR HISTIDINE KINASE"/>
    <property type="match status" value="1"/>
</dbReference>
<dbReference type="SMART" id="SM00100">
    <property type="entry name" value="cNMP"/>
    <property type="match status" value="1"/>
</dbReference>
<accession>A0ABV0KHK9</accession>
<name>A0ABV0KHK9_9CYAN</name>
<dbReference type="CDD" id="cd00038">
    <property type="entry name" value="CAP_ED"/>
    <property type="match status" value="1"/>
</dbReference>
<keyword evidence="8" id="KW-1185">Reference proteome</keyword>
<dbReference type="InterPro" id="IPR005467">
    <property type="entry name" value="His_kinase_dom"/>
</dbReference>
<evidence type="ECO:0000256" key="1">
    <source>
        <dbReference type="ARBA" id="ARBA00000085"/>
    </source>
</evidence>
<keyword evidence="7" id="KW-0067">ATP-binding</keyword>
<dbReference type="Gene3D" id="3.30.565.10">
    <property type="entry name" value="Histidine kinase-like ATPase, C-terminal domain"/>
    <property type="match status" value="1"/>
</dbReference>
<dbReference type="Gene3D" id="1.10.287.130">
    <property type="match status" value="1"/>
</dbReference>
<dbReference type="Proteomes" id="UP001476950">
    <property type="component" value="Unassembled WGS sequence"/>
</dbReference>
<gene>
    <name evidence="7" type="ORF">NDI38_09800</name>
</gene>
<dbReference type="Gene3D" id="2.60.120.10">
    <property type="entry name" value="Jelly Rolls"/>
    <property type="match status" value="1"/>
</dbReference>
<evidence type="ECO:0000256" key="4">
    <source>
        <dbReference type="ARBA" id="ARBA00023012"/>
    </source>
</evidence>
<keyword evidence="7" id="KW-0547">Nucleotide-binding</keyword>
<dbReference type="InterPro" id="IPR000595">
    <property type="entry name" value="cNMP-bd_dom"/>
</dbReference>
<dbReference type="PROSITE" id="PS50109">
    <property type="entry name" value="HIS_KIN"/>
    <property type="match status" value="1"/>
</dbReference>
<dbReference type="PROSITE" id="PS50042">
    <property type="entry name" value="CNMP_BINDING_3"/>
    <property type="match status" value="1"/>
</dbReference>
<dbReference type="GO" id="GO:0005524">
    <property type="term" value="F:ATP binding"/>
    <property type="evidence" value="ECO:0007669"/>
    <property type="project" value="UniProtKB-KW"/>
</dbReference>
<dbReference type="PANTHER" id="PTHR43065:SF48">
    <property type="entry name" value="HISTIDINE KINASE"/>
    <property type="match status" value="1"/>
</dbReference>
<dbReference type="Pfam" id="PF02518">
    <property type="entry name" value="HATPase_c"/>
    <property type="match status" value="1"/>
</dbReference>
<dbReference type="InterPro" id="IPR036890">
    <property type="entry name" value="HATPase_C_sf"/>
</dbReference>
<dbReference type="SUPFAM" id="SSF51206">
    <property type="entry name" value="cAMP-binding domain-like"/>
    <property type="match status" value="1"/>
</dbReference>
<evidence type="ECO:0000256" key="3">
    <source>
        <dbReference type="ARBA" id="ARBA00022777"/>
    </source>
</evidence>
<dbReference type="InterPro" id="IPR018490">
    <property type="entry name" value="cNMP-bd_dom_sf"/>
</dbReference>
<dbReference type="SMART" id="SM00387">
    <property type="entry name" value="HATPase_c"/>
    <property type="match status" value="1"/>
</dbReference>
<evidence type="ECO:0000313" key="8">
    <source>
        <dbReference type="Proteomes" id="UP001476950"/>
    </source>
</evidence>
<evidence type="ECO:0000256" key="2">
    <source>
        <dbReference type="ARBA" id="ARBA00012438"/>
    </source>
</evidence>
<comment type="catalytic activity">
    <reaction evidence="1">
        <text>ATP + protein L-histidine = ADP + protein N-phospho-L-histidine.</text>
        <dbReference type="EC" id="2.7.13.3"/>
    </reaction>
</comment>
<evidence type="ECO:0000259" key="5">
    <source>
        <dbReference type="PROSITE" id="PS50042"/>
    </source>
</evidence>
<keyword evidence="4" id="KW-0902">Two-component regulatory system</keyword>
<feature type="domain" description="Histidine kinase" evidence="6">
    <location>
        <begin position="284"/>
        <end position="460"/>
    </location>
</feature>
<dbReference type="InterPro" id="IPR003594">
    <property type="entry name" value="HATPase_dom"/>
</dbReference>
<dbReference type="PRINTS" id="PR00344">
    <property type="entry name" value="BCTRLSENSOR"/>
</dbReference>
<dbReference type="EMBL" id="JAMPLM010000006">
    <property type="protein sequence ID" value="MEP1058732.1"/>
    <property type="molecule type" value="Genomic_DNA"/>
</dbReference>
<keyword evidence="3" id="KW-0808">Transferase</keyword>
<dbReference type="SUPFAM" id="SSF55874">
    <property type="entry name" value="ATPase domain of HSP90 chaperone/DNA topoisomerase II/histidine kinase"/>
    <property type="match status" value="1"/>
</dbReference>
<proteinExistence type="predicted"/>
<evidence type="ECO:0000259" key="6">
    <source>
        <dbReference type="PROSITE" id="PS50109"/>
    </source>
</evidence>
<dbReference type="RefSeq" id="WP_190447446.1">
    <property type="nucleotide sequence ID" value="NZ_JAMPLM010000006.1"/>
</dbReference>
<dbReference type="InterPro" id="IPR004358">
    <property type="entry name" value="Sig_transdc_His_kin-like_C"/>
</dbReference>
<dbReference type="EC" id="2.7.13.3" evidence="2"/>
<evidence type="ECO:0000313" key="7">
    <source>
        <dbReference type="EMBL" id="MEP1058732.1"/>
    </source>
</evidence>
<keyword evidence="3" id="KW-0418">Kinase</keyword>
<protein>
    <recommendedName>
        <fullName evidence="2">histidine kinase</fullName>
        <ecNumber evidence="2">2.7.13.3</ecNumber>
    </recommendedName>
</protein>
<dbReference type="InterPro" id="IPR014710">
    <property type="entry name" value="RmlC-like_jellyroll"/>
</dbReference>
<comment type="caution">
    <text evidence="7">The sequence shown here is derived from an EMBL/GenBank/DDBJ whole genome shotgun (WGS) entry which is preliminary data.</text>
</comment>
<reference evidence="7 8" key="1">
    <citation type="submission" date="2022-04" db="EMBL/GenBank/DDBJ databases">
        <title>Positive selection, recombination, and allopatry shape intraspecific diversity of widespread and dominant cyanobacteria.</title>
        <authorList>
            <person name="Wei J."/>
            <person name="Shu W."/>
            <person name="Hu C."/>
        </authorList>
    </citation>
    <scope>NUCLEOTIDE SEQUENCE [LARGE SCALE GENOMIC DNA]</scope>
    <source>
        <strain evidence="7 8">AS-A4</strain>
    </source>
</reference>
<organism evidence="7 8">
    <name type="scientific">Stenomitos frigidus AS-A4</name>
    <dbReference type="NCBI Taxonomy" id="2933935"/>
    <lineage>
        <taxon>Bacteria</taxon>
        <taxon>Bacillati</taxon>
        <taxon>Cyanobacteriota</taxon>
        <taxon>Cyanophyceae</taxon>
        <taxon>Leptolyngbyales</taxon>
        <taxon>Leptolyngbyaceae</taxon>
        <taxon>Stenomitos</taxon>
    </lineage>
</organism>
<feature type="domain" description="Cyclic nucleotide-binding" evidence="5">
    <location>
        <begin position="10"/>
        <end position="112"/>
    </location>
</feature>
<dbReference type="Pfam" id="PF00027">
    <property type="entry name" value="cNMP_binding"/>
    <property type="match status" value="1"/>
</dbReference>
<sequence length="461" mass="50726">MLHDPNADRLFPTLSDEELQRLREHGRELQLMDGVTIFQEGDPVYQFYVVLEGEVQITKTVHGETQILALHKRGQFTGDLSMLTGTPAIATARALGSSRVLEIDPPTFKRILVECSQGGSVILNAMVGRAHEVEFQLQQQEKLAALGRLSAGLAHELNNPAAAGHRAAQQLREAIATIQTRLLKLCDELFPAAQREALVTVQQSAIAYLTAGHRLAPLEQSDREDALTDWLDDHDFANGWTLAPVLVAGGVDIAQLDKLTQQLTSEALTEGLSWLAETLSLASLVNEVEQSTSRISTLVKAIKSYSYMDQAPLQEIDLHEGLESTLTILNHKLKYGITVDRQYASNLPRISAYGSELNQVWTNLIDNAAYAMNGKGSLTIRTAIDHDQVFIEIADTGSGIPPAVQTHIFEPFFTTKGVGDGSGLGLDIVRRIIVNRHHGEVRVTSQPGDTRFQIWLPMHQK</sequence>